<keyword evidence="1" id="KW-1133">Transmembrane helix</keyword>
<dbReference type="Gene3D" id="3.40.50.720">
    <property type="entry name" value="NAD(P)-binding Rossmann-like Domain"/>
    <property type="match status" value="2"/>
</dbReference>
<dbReference type="KEGG" id="ant:Arnit_2290"/>
<feature type="transmembrane region" description="Helical" evidence="1">
    <location>
        <begin position="15"/>
        <end position="34"/>
    </location>
</feature>
<keyword evidence="1" id="KW-0812">Transmembrane</keyword>
<dbReference type="SUPFAM" id="SSF51735">
    <property type="entry name" value="NAD(P)-binding Rossmann-fold domains"/>
    <property type="match status" value="2"/>
</dbReference>
<keyword evidence="1" id="KW-0472">Membrane</keyword>
<dbReference type="RefSeq" id="WP_013136086.1">
    <property type="nucleotide sequence ID" value="NC_014166.1"/>
</dbReference>
<dbReference type="GO" id="GO:0006813">
    <property type="term" value="P:potassium ion transport"/>
    <property type="evidence" value="ECO:0007669"/>
    <property type="project" value="InterPro"/>
</dbReference>
<accession>D5V0X9</accession>
<dbReference type="Gene3D" id="1.10.287.70">
    <property type="match status" value="1"/>
</dbReference>
<proteinExistence type="predicted"/>
<feature type="transmembrane region" description="Helical" evidence="1">
    <location>
        <begin position="77"/>
        <end position="101"/>
    </location>
</feature>
<dbReference type="SUPFAM" id="SSF81324">
    <property type="entry name" value="Voltage-gated potassium channels"/>
    <property type="match status" value="1"/>
</dbReference>
<dbReference type="HOGENOM" id="CLU_023787_0_0_7"/>
<feature type="domain" description="RCK N-terminal" evidence="2">
    <location>
        <begin position="287"/>
        <end position="404"/>
    </location>
</feature>
<sequence length="563" mass="64425">MSNSTLWIVLLRMRMPFIVIIVTYTIAITGLLLIDGVDDKGNVYHMSIFDAYYFITYTATTIGFGETPYAFTYPQRMWVSFSIYLTVLGWFYGIGTLVSLLQDKVLLEELRRNKFRRNVKDIRQSFIIVLGYNNITSEIIKKALSYDIKTVVIESDESRVNDLLLENFTPYVPVLLSDVSSPKVLEEAGIEKSNCKGLVCLFNDDKLNLKIAVMAKLLNRNIKLVVKATTMNQGENLEDIGVDIVANPFSIISKEIDVAFKAPNILKLEKWIYKLDNLNAHTPNFPIGRYIICGFGRMGNYLHNRLSDNNIELVFIEIDEKKLVNYKEDSVSKIIIGDADDKKILTKAGILESVAIIAATNDDTTNLSILSSAKKLNPKIITIARENELGYISMFQNSRIDHVFLPANILINKTTNALINPLSDMFIQEMITKDEAWASSLVKRLTQTIDESPLLESIEIDNYDAPEIYKHLDNGEELKLKIFRTSLHNRELNNNVVPLALIRGDEKYLIPDWDMPLEKNDKILFACDKYARDDMQHIAQNIYEFYYAYSGKEKRTILRRILK</sequence>
<evidence type="ECO:0000313" key="3">
    <source>
        <dbReference type="EMBL" id="ADG93941.1"/>
    </source>
</evidence>
<feature type="domain" description="RCK N-terminal" evidence="2">
    <location>
        <begin position="124"/>
        <end position="246"/>
    </location>
</feature>
<dbReference type="Proteomes" id="UP000000939">
    <property type="component" value="Chromosome"/>
</dbReference>
<dbReference type="PANTHER" id="PTHR43833">
    <property type="entry name" value="POTASSIUM CHANNEL PROTEIN 2-RELATED-RELATED"/>
    <property type="match status" value="1"/>
</dbReference>
<dbReference type="PROSITE" id="PS51201">
    <property type="entry name" value="RCK_N"/>
    <property type="match status" value="2"/>
</dbReference>
<evidence type="ECO:0000259" key="2">
    <source>
        <dbReference type="PROSITE" id="PS51201"/>
    </source>
</evidence>
<dbReference type="InterPro" id="IPR003148">
    <property type="entry name" value="RCK_N"/>
</dbReference>
<dbReference type="eggNOG" id="COG1226">
    <property type="taxonomic scope" value="Bacteria"/>
</dbReference>
<organism evidence="3 4">
    <name type="scientific">Arcobacter nitrofigilis (strain ATCC 33309 / DSM 7299 / CCUG 15893 / LMG 7604 / NCTC 12251 / CI)</name>
    <name type="common">Campylobacter nitrofigilis</name>
    <dbReference type="NCBI Taxonomy" id="572480"/>
    <lineage>
        <taxon>Bacteria</taxon>
        <taxon>Pseudomonadati</taxon>
        <taxon>Campylobacterota</taxon>
        <taxon>Epsilonproteobacteria</taxon>
        <taxon>Campylobacterales</taxon>
        <taxon>Arcobacteraceae</taxon>
        <taxon>Arcobacter</taxon>
    </lineage>
</organism>
<dbReference type="InterPro" id="IPR050721">
    <property type="entry name" value="Trk_Ktr_HKT_K-transport"/>
</dbReference>
<dbReference type="InterPro" id="IPR036291">
    <property type="entry name" value="NAD(P)-bd_dom_sf"/>
</dbReference>
<dbReference type="Pfam" id="PF02254">
    <property type="entry name" value="TrkA_N"/>
    <property type="match status" value="2"/>
</dbReference>
<evidence type="ECO:0000313" key="4">
    <source>
        <dbReference type="Proteomes" id="UP000000939"/>
    </source>
</evidence>
<evidence type="ECO:0000256" key="1">
    <source>
        <dbReference type="SAM" id="Phobius"/>
    </source>
</evidence>
<protein>
    <submittedName>
        <fullName evidence="3">TrkA-N domain protein</fullName>
    </submittedName>
</protein>
<dbReference type="STRING" id="572480.Arnit_2290"/>
<gene>
    <name evidence="3" type="ordered locus">Arnit_2290</name>
</gene>
<dbReference type="EMBL" id="CP001999">
    <property type="protein sequence ID" value="ADG93941.1"/>
    <property type="molecule type" value="Genomic_DNA"/>
</dbReference>
<dbReference type="OrthoDB" id="9781411at2"/>
<dbReference type="AlphaFoldDB" id="D5V0X9"/>
<reference evidence="3 4" key="1">
    <citation type="journal article" date="2010" name="Stand. Genomic Sci.">
        <title>Complete genome sequence of Arcobacter nitrofigilis type strain (CI).</title>
        <authorList>
            <person name="Pati A."/>
            <person name="Gronow S."/>
            <person name="Lapidus A."/>
            <person name="Copeland A."/>
            <person name="Glavina Del Rio T."/>
            <person name="Nolan M."/>
            <person name="Lucas S."/>
            <person name="Tice H."/>
            <person name="Cheng J.F."/>
            <person name="Han C."/>
            <person name="Chertkov O."/>
            <person name="Bruce D."/>
            <person name="Tapia R."/>
            <person name="Goodwin L."/>
            <person name="Pitluck S."/>
            <person name="Liolios K."/>
            <person name="Ivanova N."/>
            <person name="Mavromatis K."/>
            <person name="Chen A."/>
            <person name="Palaniappan K."/>
            <person name="Land M."/>
            <person name="Hauser L."/>
            <person name="Chang Y.J."/>
            <person name="Jeffries C.D."/>
            <person name="Detter J.C."/>
            <person name="Rohde M."/>
            <person name="Goker M."/>
            <person name="Bristow J."/>
            <person name="Eisen J.A."/>
            <person name="Markowitz V."/>
            <person name="Hugenholtz P."/>
            <person name="Klenk H.P."/>
            <person name="Kyrpides N.C."/>
        </authorList>
    </citation>
    <scope>NUCLEOTIDE SEQUENCE [LARGE SCALE GENOMIC DNA]</scope>
    <source>
        <strain evidence="4">ATCC 33309 / DSM 7299 / CCUG 15893 / LMG 7604 / NCTC 12251 / CI</strain>
    </source>
</reference>
<name>D5V0X9_ARCNC</name>
<feature type="transmembrane region" description="Helical" evidence="1">
    <location>
        <begin position="46"/>
        <end position="65"/>
    </location>
</feature>
<keyword evidence="4" id="KW-1185">Reference proteome</keyword>